<dbReference type="InterPro" id="IPR050343">
    <property type="entry name" value="RsuA_PseudoU_synthase"/>
</dbReference>
<dbReference type="InterPro" id="IPR006145">
    <property type="entry name" value="PsdUridine_synth_RsuA/RluA"/>
</dbReference>
<dbReference type="Gene3D" id="3.10.290.10">
    <property type="entry name" value="RNA-binding S4 domain"/>
    <property type="match status" value="1"/>
</dbReference>
<dbReference type="SMART" id="SM00363">
    <property type="entry name" value="S4"/>
    <property type="match status" value="1"/>
</dbReference>
<dbReference type="PANTHER" id="PTHR47683">
    <property type="entry name" value="PSEUDOURIDINE SYNTHASE FAMILY PROTEIN-RELATED"/>
    <property type="match status" value="1"/>
</dbReference>
<accession>A0A1F6C2L6</accession>
<dbReference type="GO" id="GO:0000455">
    <property type="term" value="P:enzyme-directed rRNA pseudouridine synthesis"/>
    <property type="evidence" value="ECO:0007669"/>
    <property type="project" value="UniProtKB-ARBA"/>
</dbReference>
<gene>
    <name evidence="4" type="ORF">A2841_04210</name>
</gene>
<dbReference type="Gene3D" id="3.30.70.1560">
    <property type="entry name" value="Alpha-L RNA-binding motif"/>
    <property type="match status" value="1"/>
</dbReference>
<reference evidence="4 5" key="1">
    <citation type="journal article" date="2016" name="Nat. Commun.">
        <title>Thousands of microbial genomes shed light on interconnected biogeochemical processes in an aquifer system.</title>
        <authorList>
            <person name="Anantharaman K."/>
            <person name="Brown C.T."/>
            <person name="Hug L.A."/>
            <person name="Sharon I."/>
            <person name="Castelle C.J."/>
            <person name="Probst A.J."/>
            <person name="Thomas B.C."/>
            <person name="Singh A."/>
            <person name="Wilkins M.J."/>
            <person name="Karaoz U."/>
            <person name="Brodie E.L."/>
            <person name="Williams K.H."/>
            <person name="Hubbard S.S."/>
            <person name="Banfield J.F."/>
        </authorList>
    </citation>
    <scope>NUCLEOTIDE SEQUENCE [LARGE SCALE GENOMIC DNA]</scope>
</reference>
<sequence length="227" mass="25411">MRINKYLANKGFATRRGADELITRRKVTINGKLAVLGSKVNEGDVVKMVNAKGAPKLSYFAYHKPLGIIRSENSEKEPDIILPRELTGFFPVGDLDKKAHGLVIVTNDGRITGRLRDPQTKPEEEYTVRVRGKLRSSFRAKMTAGVEIEGFKTKPQHVKILGENLFAIALKEEKSNQIRRMCVALFQEVTDLKRTRIGTISLSGLKPEEHRTIEGEDLAQFLKGLGL</sequence>
<organism evidence="4 5">
    <name type="scientific">Candidatus Kaiserbacteria bacterium RIFCSPHIGHO2_01_FULL_48_10</name>
    <dbReference type="NCBI Taxonomy" id="1798476"/>
    <lineage>
        <taxon>Bacteria</taxon>
        <taxon>Candidatus Kaiseribacteriota</taxon>
    </lineage>
</organism>
<dbReference type="InterPro" id="IPR020103">
    <property type="entry name" value="PsdUridine_synth_cat_dom_sf"/>
</dbReference>
<dbReference type="InterPro" id="IPR036986">
    <property type="entry name" value="S4_RNA-bd_sf"/>
</dbReference>
<comment type="caution">
    <text evidence="4">The sequence shown here is derived from an EMBL/GenBank/DDBJ whole genome shotgun (WGS) entry which is preliminary data.</text>
</comment>
<dbReference type="Pfam" id="PF01479">
    <property type="entry name" value="S4"/>
    <property type="match status" value="1"/>
</dbReference>
<name>A0A1F6C2L6_9BACT</name>
<keyword evidence="2" id="KW-0694">RNA-binding</keyword>
<dbReference type="CDD" id="cd00165">
    <property type="entry name" value="S4"/>
    <property type="match status" value="1"/>
</dbReference>
<dbReference type="PANTHER" id="PTHR47683:SF2">
    <property type="entry name" value="RNA-BINDING S4 DOMAIN-CONTAINING PROTEIN"/>
    <property type="match status" value="1"/>
</dbReference>
<keyword evidence="1" id="KW-0413">Isomerase</keyword>
<dbReference type="EMBL" id="MFKP01000040">
    <property type="protein sequence ID" value="OGG43434.1"/>
    <property type="molecule type" value="Genomic_DNA"/>
</dbReference>
<evidence type="ECO:0000259" key="3">
    <source>
        <dbReference type="SMART" id="SM00363"/>
    </source>
</evidence>
<evidence type="ECO:0000313" key="5">
    <source>
        <dbReference type="Proteomes" id="UP000178249"/>
    </source>
</evidence>
<proteinExistence type="predicted"/>
<dbReference type="Pfam" id="PF00849">
    <property type="entry name" value="PseudoU_synth_2"/>
    <property type="match status" value="1"/>
</dbReference>
<dbReference type="GO" id="GO:0003723">
    <property type="term" value="F:RNA binding"/>
    <property type="evidence" value="ECO:0007669"/>
    <property type="project" value="UniProtKB-KW"/>
</dbReference>
<dbReference type="SUPFAM" id="SSF55120">
    <property type="entry name" value="Pseudouridine synthase"/>
    <property type="match status" value="1"/>
</dbReference>
<evidence type="ECO:0000256" key="2">
    <source>
        <dbReference type="PROSITE-ProRule" id="PRU00182"/>
    </source>
</evidence>
<dbReference type="Proteomes" id="UP000178249">
    <property type="component" value="Unassembled WGS sequence"/>
</dbReference>
<dbReference type="AlphaFoldDB" id="A0A1F6C2L6"/>
<protein>
    <recommendedName>
        <fullName evidence="3">RNA-binding S4 domain-containing protein</fullName>
    </recommendedName>
</protein>
<dbReference type="InterPro" id="IPR042092">
    <property type="entry name" value="PsdUridine_s_RsuA/RluB/E/F_cat"/>
</dbReference>
<evidence type="ECO:0000256" key="1">
    <source>
        <dbReference type="ARBA" id="ARBA00023235"/>
    </source>
</evidence>
<dbReference type="InterPro" id="IPR002942">
    <property type="entry name" value="S4_RNA-bd"/>
</dbReference>
<dbReference type="InterPro" id="IPR020094">
    <property type="entry name" value="TruA/RsuA/RluB/E/F_N"/>
</dbReference>
<feature type="domain" description="RNA-binding S4" evidence="3">
    <location>
        <begin position="1"/>
        <end position="63"/>
    </location>
</feature>
<dbReference type="PROSITE" id="PS50889">
    <property type="entry name" value="S4"/>
    <property type="match status" value="1"/>
</dbReference>
<dbReference type="SUPFAM" id="SSF55174">
    <property type="entry name" value="Alpha-L RNA-binding motif"/>
    <property type="match status" value="1"/>
</dbReference>
<evidence type="ECO:0000313" key="4">
    <source>
        <dbReference type="EMBL" id="OGG43434.1"/>
    </source>
</evidence>
<dbReference type="GO" id="GO:0120159">
    <property type="term" value="F:rRNA pseudouridine synthase activity"/>
    <property type="evidence" value="ECO:0007669"/>
    <property type="project" value="UniProtKB-ARBA"/>
</dbReference>
<dbReference type="Gene3D" id="3.30.70.580">
    <property type="entry name" value="Pseudouridine synthase I, catalytic domain, N-terminal subdomain"/>
    <property type="match status" value="1"/>
</dbReference>